<keyword evidence="2" id="KW-1185">Reference proteome</keyword>
<proteinExistence type="predicted"/>
<dbReference type="Proteomes" id="UP001604277">
    <property type="component" value="Unassembled WGS sequence"/>
</dbReference>
<evidence type="ECO:0000313" key="2">
    <source>
        <dbReference type="Proteomes" id="UP001604277"/>
    </source>
</evidence>
<dbReference type="EMBL" id="JBFOLJ010000004">
    <property type="protein sequence ID" value="KAL2543619.1"/>
    <property type="molecule type" value="Genomic_DNA"/>
</dbReference>
<reference evidence="2" key="1">
    <citation type="submission" date="2024-07" db="EMBL/GenBank/DDBJ databases">
        <title>Two chromosome-level genome assemblies of Korean endemic species Abeliophyllum distichum and Forsythia ovata (Oleaceae).</title>
        <authorList>
            <person name="Jang H."/>
        </authorList>
    </citation>
    <scope>NUCLEOTIDE SEQUENCE [LARGE SCALE GENOMIC DNA]</scope>
</reference>
<comment type="caution">
    <text evidence="1">The sequence shown here is derived from an EMBL/GenBank/DDBJ whole genome shotgun (WGS) entry which is preliminary data.</text>
</comment>
<dbReference type="AlphaFoldDB" id="A0ABD1W1V4"/>
<gene>
    <name evidence="1" type="ORF">Fot_12852</name>
</gene>
<sequence>MGPIPAERTPSTPPERAPVVPYLSFIATISAARRDCSPWLLATTPRGSRLRDCSGHNRVSCATLLSTATAPGGLVVSLGSCSSPHFPAERTSSTPSERAPVVPYLSFIATISAARRDCSPRLATARLLRSQPRLLRDSSLCRDCSRWSCRLSRLLF</sequence>
<accession>A0ABD1W1V4</accession>
<evidence type="ECO:0000313" key="1">
    <source>
        <dbReference type="EMBL" id="KAL2543619.1"/>
    </source>
</evidence>
<protein>
    <submittedName>
        <fullName evidence="1">Uncharacterized protein</fullName>
    </submittedName>
</protein>
<name>A0ABD1W1V4_9LAMI</name>
<organism evidence="1 2">
    <name type="scientific">Forsythia ovata</name>
    <dbReference type="NCBI Taxonomy" id="205694"/>
    <lineage>
        <taxon>Eukaryota</taxon>
        <taxon>Viridiplantae</taxon>
        <taxon>Streptophyta</taxon>
        <taxon>Embryophyta</taxon>
        <taxon>Tracheophyta</taxon>
        <taxon>Spermatophyta</taxon>
        <taxon>Magnoliopsida</taxon>
        <taxon>eudicotyledons</taxon>
        <taxon>Gunneridae</taxon>
        <taxon>Pentapetalae</taxon>
        <taxon>asterids</taxon>
        <taxon>lamiids</taxon>
        <taxon>Lamiales</taxon>
        <taxon>Oleaceae</taxon>
        <taxon>Forsythieae</taxon>
        <taxon>Forsythia</taxon>
    </lineage>
</organism>